<comment type="caution">
    <text evidence="1">The sequence shown here is derived from an EMBL/GenBank/DDBJ whole genome shotgun (WGS) entry which is preliminary data.</text>
</comment>
<reference evidence="2" key="1">
    <citation type="submission" date="2018-04" db="EMBL/GenBank/DDBJ databases">
        <authorList>
            <person name="Cornet L."/>
        </authorList>
    </citation>
    <scope>NUCLEOTIDE SEQUENCE [LARGE SCALE GENOMIC DNA]</scope>
</reference>
<dbReference type="EMBL" id="QBMP01000006">
    <property type="protein sequence ID" value="PZO60789.1"/>
    <property type="molecule type" value="Genomic_DNA"/>
</dbReference>
<organism evidence="1 2">
    <name type="scientific">Phormidesmis priestleyi</name>
    <dbReference type="NCBI Taxonomy" id="268141"/>
    <lineage>
        <taxon>Bacteria</taxon>
        <taxon>Bacillati</taxon>
        <taxon>Cyanobacteriota</taxon>
        <taxon>Cyanophyceae</taxon>
        <taxon>Leptolyngbyales</taxon>
        <taxon>Leptolyngbyaceae</taxon>
        <taxon>Phormidesmis</taxon>
    </lineage>
</organism>
<protein>
    <submittedName>
        <fullName evidence="1">Uncharacterized protein</fullName>
    </submittedName>
</protein>
<dbReference type="Proteomes" id="UP000249794">
    <property type="component" value="Unassembled WGS sequence"/>
</dbReference>
<reference evidence="1 2" key="2">
    <citation type="submission" date="2018-06" db="EMBL/GenBank/DDBJ databases">
        <title>Metagenomic assembly of (sub)arctic Cyanobacteria and their associated microbiome from non-axenic cultures.</title>
        <authorList>
            <person name="Baurain D."/>
        </authorList>
    </citation>
    <scope>NUCLEOTIDE SEQUENCE [LARGE SCALE GENOMIC DNA]</scope>
    <source>
        <strain evidence="1">ULC027bin1</strain>
    </source>
</reference>
<gene>
    <name evidence="1" type="ORF">DCF15_01360</name>
</gene>
<proteinExistence type="predicted"/>
<accession>A0A2W4Y1W3</accession>
<evidence type="ECO:0000313" key="1">
    <source>
        <dbReference type="EMBL" id="PZO60789.1"/>
    </source>
</evidence>
<evidence type="ECO:0000313" key="2">
    <source>
        <dbReference type="Proteomes" id="UP000249794"/>
    </source>
</evidence>
<sequence length="549" mass="62544">MSTAERADKHANTEEKPPLQGIEMHSVGYFSSDFLIRHETYEKPLNIFEPAPEYTDNINILSRPAHVFRNSPATFEKLRLSALKEEAFIEVKILEKQSDLGLPCYFYAKHKSGEEVFYDGIIFRITFKVTDVEFYLEDAQALTGYPRHPIAMTPFSRSLNRAVPDFSGRQYVFRNFNAASTTNWRSLGINASEEVALRISLNDPNFITVTNLTHVEEGKNYAFYIGSRSTVLELHAHDLYLTFEIDRWKRWLQEKTQRATICTENAYDAFSALATSFWHIRSKFRTWEKSKAGFTYILQELPIIGSYGLLIEAYERIAESRWGCTNGIKQIFLSDEDEYTARSAISKWTPYFYEGEVENNCLTKLSEEPAIPGYVGSIELLKSAISELEKTVTRSFTLNKDLFASAQTEFSVYSLWLALAAILISGVLQALPSLLSPILAERDSNFILSTEEVKRVELESQIMRSSQQETDLTTIRLVEQERYVVRIFSSGSDLLMNVYDKKSQSTLLENAATVAEQTSKGLRYTSLNGQIVVEATEPPVLLIDGKLEQ</sequence>
<name>A0A2W4Y1W3_9CYAN</name>
<dbReference type="AlphaFoldDB" id="A0A2W4Y1W3"/>